<keyword evidence="2" id="KW-1185">Reference proteome</keyword>
<name>A0A1M6U4D9_9FLAO</name>
<dbReference type="Proteomes" id="UP000184314">
    <property type="component" value="Unassembled WGS sequence"/>
</dbReference>
<reference evidence="2" key="1">
    <citation type="submission" date="2016-11" db="EMBL/GenBank/DDBJ databases">
        <authorList>
            <person name="Varghese N."/>
            <person name="Submissions S."/>
        </authorList>
    </citation>
    <scope>NUCLEOTIDE SEQUENCE [LARGE SCALE GENOMIC DNA]</scope>
    <source>
        <strain evidence="2">DSM 16478</strain>
    </source>
</reference>
<dbReference type="STRING" id="228958.SAMN04488007_3479"/>
<evidence type="ECO:0000313" key="1">
    <source>
        <dbReference type="EMBL" id="SHK64011.1"/>
    </source>
</evidence>
<evidence type="ECO:0008006" key="3">
    <source>
        <dbReference type="Google" id="ProtNLM"/>
    </source>
</evidence>
<sequence length="234" mass="27832">MSKSREISFEEFINQLEYDLFMVGKYKIDTIRYYLTTVDKYFIARSLEIEKEISEYQSNNDILDPSRMTIFIEDYQDFNKGFKKLKLESTFITTYSLFENYLKSLTENYMKYFEFNISADDLSGTNYISKSKKYLEKVVGLDLSKTDKLWSSITKYQKIRNKIAHNNSRFGNNQSELTKELSQLEGIVIDSNGWIKLNDKIFVFNFLKIFENYIYQIIKITIEHEKNKPVGNKT</sequence>
<dbReference type="EMBL" id="FQZX01000003">
    <property type="protein sequence ID" value="SHK64011.1"/>
    <property type="molecule type" value="Genomic_DNA"/>
</dbReference>
<dbReference type="RefSeq" id="WP_073246563.1">
    <property type="nucleotide sequence ID" value="NZ_FQZX01000003.1"/>
</dbReference>
<organism evidence="1 2">
    <name type="scientific">Maribacter aquivivus</name>
    <dbReference type="NCBI Taxonomy" id="228958"/>
    <lineage>
        <taxon>Bacteria</taxon>
        <taxon>Pseudomonadati</taxon>
        <taxon>Bacteroidota</taxon>
        <taxon>Flavobacteriia</taxon>
        <taxon>Flavobacteriales</taxon>
        <taxon>Flavobacteriaceae</taxon>
        <taxon>Maribacter</taxon>
    </lineage>
</organism>
<evidence type="ECO:0000313" key="2">
    <source>
        <dbReference type="Proteomes" id="UP000184314"/>
    </source>
</evidence>
<dbReference type="AlphaFoldDB" id="A0A1M6U4D9"/>
<dbReference type="OrthoDB" id="793993at2"/>
<proteinExistence type="predicted"/>
<accession>A0A1M6U4D9</accession>
<protein>
    <recommendedName>
        <fullName evidence="3">Cthe-2314-like HEPN domain-containing protein</fullName>
    </recommendedName>
</protein>
<gene>
    <name evidence="1" type="ORF">SAMN04488007_3479</name>
</gene>